<comment type="caution">
    <text evidence="1">The sequence shown here is derived from an EMBL/GenBank/DDBJ whole genome shotgun (WGS) entry which is preliminary data.</text>
</comment>
<protein>
    <submittedName>
        <fullName evidence="1">Uncharacterized protein</fullName>
    </submittedName>
</protein>
<accession>A0A2G0NSX0</accession>
<gene>
    <name evidence="1" type="ORF">Xmau_03697</name>
</gene>
<proteinExistence type="predicted"/>
<organism evidence="1 2">
    <name type="scientific">Xenorhabdus mauleonii</name>
    <dbReference type="NCBI Taxonomy" id="351675"/>
    <lineage>
        <taxon>Bacteria</taxon>
        <taxon>Pseudomonadati</taxon>
        <taxon>Pseudomonadota</taxon>
        <taxon>Gammaproteobacteria</taxon>
        <taxon>Enterobacterales</taxon>
        <taxon>Morganellaceae</taxon>
        <taxon>Xenorhabdus</taxon>
    </lineage>
</organism>
<name>A0A2G0NSX0_9GAMM</name>
<keyword evidence="2" id="KW-1185">Reference proteome</keyword>
<sequence>MRKKASRLYLGVGQESQELGDGDFRVFRLTETQWQTLVEGNADVEPEQWELLPFTLSELAVHPEFATFDFLGMTETGACEK</sequence>
<evidence type="ECO:0000313" key="2">
    <source>
        <dbReference type="Proteomes" id="UP000224607"/>
    </source>
</evidence>
<dbReference type="EMBL" id="NITY01000019">
    <property type="protein sequence ID" value="PHM37737.1"/>
    <property type="molecule type" value="Genomic_DNA"/>
</dbReference>
<evidence type="ECO:0000313" key="1">
    <source>
        <dbReference type="EMBL" id="PHM37737.1"/>
    </source>
</evidence>
<dbReference type="Proteomes" id="UP000224607">
    <property type="component" value="Unassembled WGS sequence"/>
</dbReference>
<reference evidence="1 2" key="1">
    <citation type="journal article" date="2017" name="Nat. Microbiol.">
        <title>Natural product diversity associated with the nematode symbionts Photorhabdus and Xenorhabdus.</title>
        <authorList>
            <person name="Tobias N.J."/>
            <person name="Wolff H."/>
            <person name="Djahanschiri B."/>
            <person name="Grundmann F."/>
            <person name="Kronenwerth M."/>
            <person name="Shi Y.M."/>
            <person name="Simonyi S."/>
            <person name="Grun P."/>
            <person name="Shapiro-Ilan D."/>
            <person name="Pidot S.J."/>
            <person name="Stinear T.P."/>
            <person name="Ebersberger I."/>
            <person name="Bode H.B."/>
        </authorList>
    </citation>
    <scope>NUCLEOTIDE SEQUENCE [LARGE SCALE GENOMIC DNA]</scope>
    <source>
        <strain evidence="1 2">DSM 17908</strain>
    </source>
</reference>